<name>A0A699V9Q8_TANCI</name>
<keyword evidence="1" id="KW-1133">Transmembrane helix</keyword>
<comment type="caution">
    <text evidence="2">The sequence shown here is derived from an EMBL/GenBank/DDBJ whole genome shotgun (WGS) entry which is preliminary data.</text>
</comment>
<feature type="transmembrane region" description="Helical" evidence="1">
    <location>
        <begin position="44"/>
        <end position="61"/>
    </location>
</feature>
<dbReference type="AlphaFoldDB" id="A0A699V9Q8"/>
<accession>A0A699V9Q8</accession>
<organism evidence="2">
    <name type="scientific">Tanacetum cinerariifolium</name>
    <name type="common">Dalmatian daisy</name>
    <name type="synonym">Chrysanthemum cinerariifolium</name>
    <dbReference type="NCBI Taxonomy" id="118510"/>
    <lineage>
        <taxon>Eukaryota</taxon>
        <taxon>Viridiplantae</taxon>
        <taxon>Streptophyta</taxon>
        <taxon>Embryophyta</taxon>
        <taxon>Tracheophyta</taxon>
        <taxon>Spermatophyta</taxon>
        <taxon>Magnoliopsida</taxon>
        <taxon>eudicotyledons</taxon>
        <taxon>Gunneridae</taxon>
        <taxon>Pentapetalae</taxon>
        <taxon>asterids</taxon>
        <taxon>campanulids</taxon>
        <taxon>Asterales</taxon>
        <taxon>Asteraceae</taxon>
        <taxon>Asteroideae</taxon>
        <taxon>Anthemideae</taxon>
        <taxon>Anthemidinae</taxon>
        <taxon>Tanacetum</taxon>
    </lineage>
</organism>
<protein>
    <submittedName>
        <fullName evidence="2">Putative zinc finger, CCHC-type</fullName>
    </submittedName>
</protein>
<keyword evidence="1" id="KW-0472">Membrane</keyword>
<evidence type="ECO:0000313" key="2">
    <source>
        <dbReference type="EMBL" id="GFD31827.1"/>
    </source>
</evidence>
<dbReference type="EMBL" id="BKCJ011417857">
    <property type="protein sequence ID" value="GFD31827.1"/>
    <property type="molecule type" value="Genomic_DNA"/>
</dbReference>
<sequence length="69" mass="8141">MTSHFQQNPGEEHWTAVKNILKYLRNTKDMFLNISLLLMHRRRLYGFVNSFLGLALFVTPPKSDFAAEW</sequence>
<proteinExistence type="predicted"/>
<reference evidence="2" key="1">
    <citation type="journal article" date="2019" name="Sci. Rep.">
        <title>Draft genome of Tanacetum cinerariifolium, the natural source of mosquito coil.</title>
        <authorList>
            <person name="Yamashiro T."/>
            <person name="Shiraishi A."/>
            <person name="Satake H."/>
            <person name="Nakayama K."/>
        </authorList>
    </citation>
    <scope>NUCLEOTIDE SEQUENCE</scope>
</reference>
<keyword evidence="1" id="KW-0812">Transmembrane</keyword>
<gene>
    <name evidence="2" type="ORF">Tci_903796</name>
</gene>
<evidence type="ECO:0000256" key="1">
    <source>
        <dbReference type="SAM" id="Phobius"/>
    </source>
</evidence>